<accession>A0A0L6UT68</accession>
<evidence type="ECO:0000256" key="1">
    <source>
        <dbReference type="SAM" id="MobiDB-lite"/>
    </source>
</evidence>
<dbReference type="EMBL" id="LAVV01008868">
    <property type="protein sequence ID" value="KNZ51746.1"/>
    <property type="molecule type" value="Genomic_DNA"/>
</dbReference>
<dbReference type="AlphaFoldDB" id="A0A0L6UT68"/>
<protein>
    <submittedName>
        <fullName evidence="2">Uncharacterized protein</fullName>
    </submittedName>
</protein>
<dbReference type="VEuPathDB" id="FungiDB:VP01_382g3"/>
<proteinExistence type="predicted"/>
<organism evidence="2 3">
    <name type="scientific">Puccinia sorghi</name>
    <dbReference type="NCBI Taxonomy" id="27349"/>
    <lineage>
        <taxon>Eukaryota</taxon>
        <taxon>Fungi</taxon>
        <taxon>Dikarya</taxon>
        <taxon>Basidiomycota</taxon>
        <taxon>Pucciniomycotina</taxon>
        <taxon>Pucciniomycetes</taxon>
        <taxon>Pucciniales</taxon>
        <taxon>Pucciniaceae</taxon>
        <taxon>Puccinia</taxon>
    </lineage>
</organism>
<reference evidence="2 3" key="1">
    <citation type="submission" date="2015-08" db="EMBL/GenBank/DDBJ databases">
        <title>Next Generation Sequencing and Analysis of the Genome of Puccinia sorghi L Schw, the Causal Agent of Maize Common Rust.</title>
        <authorList>
            <person name="Rochi L."/>
            <person name="Burguener G."/>
            <person name="Darino M."/>
            <person name="Turjanski A."/>
            <person name="Kreff E."/>
            <person name="Dieguez M.J."/>
            <person name="Sacco F."/>
        </authorList>
    </citation>
    <scope>NUCLEOTIDE SEQUENCE [LARGE SCALE GENOMIC DNA]</scope>
    <source>
        <strain evidence="2 3">RO10H11247</strain>
    </source>
</reference>
<evidence type="ECO:0000313" key="2">
    <source>
        <dbReference type="EMBL" id="KNZ51746.1"/>
    </source>
</evidence>
<comment type="caution">
    <text evidence="2">The sequence shown here is derived from an EMBL/GenBank/DDBJ whole genome shotgun (WGS) entry which is preliminary data.</text>
</comment>
<sequence>MAFLASLEPQGVKRQYMTANGAQIVAVFAGSARAQSSSLAGVGGTGGASMPMGAGGHNEKFKADIASATHGFLEEKVPEDTPGTVFHFMLQYLEKVSKGSDGPSASPGGGAASPAGGEAF</sequence>
<keyword evidence="3" id="KW-1185">Reference proteome</keyword>
<dbReference type="OrthoDB" id="2506656at2759"/>
<gene>
    <name evidence="2" type="ORF">VP01_382g3</name>
</gene>
<evidence type="ECO:0000313" key="3">
    <source>
        <dbReference type="Proteomes" id="UP000037035"/>
    </source>
</evidence>
<dbReference type="Proteomes" id="UP000037035">
    <property type="component" value="Unassembled WGS sequence"/>
</dbReference>
<feature type="compositionally biased region" description="Low complexity" evidence="1">
    <location>
        <begin position="99"/>
        <end position="120"/>
    </location>
</feature>
<feature type="region of interest" description="Disordered" evidence="1">
    <location>
        <begin position="98"/>
        <end position="120"/>
    </location>
</feature>
<name>A0A0L6UT68_9BASI</name>